<dbReference type="OrthoDB" id="1028168at2"/>
<dbReference type="Pfam" id="PF21846">
    <property type="entry name" value="DUF6905"/>
    <property type="match status" value="1"/>
</dbReference>
<feature type="transmembrane region" description="Helical" evidence="1">
    <location>
        <begin position="64"/>
        <end position="83"/>
    </location>
</feature>
<keyword evidence="1" id="KW-0812">Transmembrane</keyword>
<keyword evidence="1" id="KW-1133">Transmembrane helix</keyword>
<dbReference type="RefSeq" id="WP_072888937.1">
    <property type="nucleotide sequence ID" value="NZ_FRAE01000034.1"/>
</dbReference>
<keyword evidence="1" id="KW-0472">Membrane</keyword>
<dbReference type="EMBL" id="FRAE01000034">
    <property type="protein sequence ID" value="SHK10546.1"/>
    <property type="molecule type" value="Genomic_DNA"/>
</dbReference>
<proteinExistence type="predicted"/>
<dbReference type="Proteomes" id="UP000242497">
    <property type="component" value="Unassembled WGS sequence"/>
</dbReference>
<evidence type="ECO:0000313" key="2">
    <source>
        <dbReference type="EMBL" id="SHK10546.1"/>
    </source>
</evidence>
<feature type="transmembrane region" description="Helical" evidence="1">
    <location>
        <begin position="95"/>
        <end position="112"/>
    </location>
</feature>
<feature type="transmembrane region" description="Helical" evidence="1">
    <location>
        <begin position="35"/>
        <end position="57"/>
    </location>
</feature>
<dbReference type="AlphaFoldDB" id="A0A1M6PRJ5"/>
<gene>
    <name evidence="2" type="ORF">SAMN02744037_01627</name>
</gene>
<dbReference type="STRING" id="1123349.SAMN02744037_01627"/>
<name>A0A1M6PRJ5_9FIRM</name>
<evidence type="ECO:0000256" key="1">
    <source>
        <dbReference type="SAM" id="Phobius"/>
    </source>
</evidence>
<organism evidence="2 3">
    <name type="scientific">Tepidibacter formicigenes DSM 15518</name>
    <dbReference type="NCBI Taxonomy" id="1123349"/>
    <lineage>
        <taxon>Bacteria</taxon>
        <taxon>Bacillati</taxon>
        <taxon>Bacillota</taxon>
        <taxon>Clostridia</taxon>
        <taxon>Peptostreptococcales</taxon>
        <taxon>Peptostreptococcaceae</taxon>
        <taxon>Tepidibacter</taxon>
    </lineage>
</organism>
<evidence type="ECO:0000313" key="3">
    <source>
        <dbReference type="Proteomes" id="UP000242497"/>
    </source>
</evidence>
<sequence length="113" mass="11930">MTLKLALGTFAGAFIFPFMIRLVWGKLVDDFGPIGGWMAAGFIVGLCWSLNHGVGAIHQMEGGAWIDMAWAAGIGLWVATIVVDKADIGKSIPTILYSIVGGTLGGFLLSTFL</sequence>
<reference evidence="3" key="1">
    <citation type="submission" date="2016-11" db="EMBL/GenBank/DDBJ databases">
        <authorList>
            <person name="Varghese N."/>
            <person name="Submissions S."/>
        </authorList>
    </citation>
    <scope>NUCLEOTIDE SEQUENCE [LARGE SCALE GENOMIC DNA]</scope>
    <source>
        <strain evidence="3">DSM 15518</strain>
    </source>
</reference>
<dbReference type="InterPro" id="IPR054200">
    <property type="entry name" value="DUF6905"/>
</dbReference>
<accession>A0A1M6PRJ5</accession>
<keyword evidence="3" id="KW-1185">Reference proteome</keyword>
<protein>
    <submittedName>
        <fullName evidence="2">Uncharacterized protein</fullName>
    </submittedName>
</protein>